<gene>
    <name evidence="1" type="ORF">D5086_002807</name>
</gene>
<proteinExistence type="predicted"/>
<name>A0ACC4D4E5_POPAL</name>
<evidence type="ECO:0000313" key="2">
    <source>
        <dbReference type="Proteomes" id="UP000309997"/>
    </source>
</evidence>
<evidence type="ECO:0000313" key="1">
    <source>
        <dbReference type="EMBL" id="KAL3611787.1"/>
    </source>
</evidence>
<sequence>MGQVIVGFDIEWKTTFTKCSWRRRQGSMAFRCSALCTVKCSSRIFNYVSNTNDPDLSLTLSYLNCVLPGKAAVMQICGNTSLCHVMHTFHSGITSLQFLLEDSTLVKVGVGISGDCAKVLRDYNVSVKSVRTFPIMQIKSLVENLKLGVFALAKILVCKEEGCENGNLGYAEALHKDQAADVSLRWFLAFRSVSVTGIQREWSIP</sequence>
<dbReference type="EMBL" id="RCHU02000001">
    <property type="protein sequence ID" value="KAL3611787.1"/>
    <property type="molecule type" value="Genomic_DNA"/>
</dbReference>
<reference evidence="1 2" key="1">
    <citation type="journal article" date="2024" name="Plant Biotechnol. J.">
        <title>Genome and CRISPR/Cas9 system of a widespread forest tree (Populus alba) in the world.</title>
        <authorList>
            <person name="Liu Y.J."/>
            <person name="Jiang P.F."/>
            <person name="Han X.M."/>
            <person name="Li X.Y."/>
            <person name="Wang H.M."/>
            <person name="Wang Y.J."/>
            <person name="Wang X.X."/>
            <person name="Zeng Q.Y."/>
        </authorList>
    </citation>
    <scope>NUCLEOTIDE SEQUENCE [LARGE SCALE GENOMIC DNA]</scope>
    <source>
        <strain evidence="2">cv. PAL-ZL1</strain>
    </source>
</reference>
<organism evidence="1 2">
    <name type="scientific">Populus alba</name>
    <name type="common">White poplar</name>
    <dbReference type="NCBI Taxonomy" id="43335"/>
    <lineage>
        <taxon>Eukaryota</taxon>
        <taxon>Viridiplantae</taxon>
        <taxon>Streptophyta</taxon>
        <taxon>Embryophyta</taxon>
        <taxon>Tracheophyta</taxon>
        <taxon>Spermatophyta</taxon>
        <taxon>Magnoliopsida</taxon>
        <taxon>eudicotyledons</taxon>
        <taxon>Gunneridae</taxon>
        <taxon>Pentapetalae</taxon>
        <taxon>rosids</taxon>
        <taxon>fabids</taxon>
        <taxon>Malpighiales</taxon>
        <taxon>Salicaceae</taxon>
        <taxon>Saliceae</taxon>
        <taxon>Populus</taxon>
    </lineage>
</organism>
<comment type="caution">
    <text evidence="1">The sequence shown here is derived from an EMBL/GenBank/DDBJ whole genome shotgun (WGS) entry which is preliminary data.</text>
</comment>
<protein>
    <submittedName>
        <fullName evidence="1">Uncharacterized protein</fullName>
    </submittedName>
</protein>
<accession>A0ACC4D4E5</accession>
<dbReference type="Proteomes" id="UP000309997">
    <property type="component" value="Unassembled WGS sequence"/>
</dbReference>
<keyword evidence="2" id="KW-1185">Reference proteome</keyword>